<reference evidence="2 3" key="2">
    <citation type="submission" date="2018-11" db="EMBL/GenBank/DDBJ databases">
        <authorList>
            <consortium name="Pathogen Informatics"/>
        </authorList>
    </citation>
    <scope>NUCLEOTIDE SEQUENCE [LARGE SCALE GENOMIC DNA]</scope>
</reference>
<organism evidence="4">
    <name type="scientific">Gongylonema pulchrum</name>
    <dbReference type="NCBI Taxonomy" id="637853"/>
    <lineage>
        <taxon>Eukaryota</taxon>
        <taxon>Metazoa</taxon>
        <taxon>Ecdysozoa</taxon>
        <taxon>Nematoda</taxon>
        <taxon>Chromadorea</taxon>
        <taxon>Rhabditida</taxon>
        <taxon>Spirurina</taxon>
        <taxon>Spiruromorpha</taxon>
        <taxon>Spiruroidea</taxon>
        <taxon>Gongylonematidae</taxon>
        <taxon>Gongylonema</taxon>
    </lineage>
</organism>
<reference evidence="4" key="1">
    <citation type="submission" date="2016-06" db="UniProtKB">
        <authorList>
            <consortium name="WormBaseParasite"/>
        </authorList>
    </citation>
    <scope>IDENTIFICATION</scope>
</reference>
<sequence>ADSSDSFKRSTSASPRTPAGAAANNANAAPNVTPPLPTGAAAVIIPDDSRIDHAAHRALLRNELLQAKIDDIKV</sequence>
<dbReference type="WBParaSite" id="GPUH_0000807701-mRNA-1">
    <property type="protein sequence ID" value="GPUH_0000807701-mRNA-1"/>
    <property type="gene ID" value="GPUH_0000807701"/>
</dbReference>
<dbReference type="Proteomes" id="UP000271098">
    <property type="component" value="Unassembled WGS sequence"/>
</dbReference>
<evidence type="ECO:0000313" key="2">
    <source>
        <dbReference type="EMBL" id="VDK60668.1"/>
    </source>
</evidence>
<dbReference type="AlphaFoldDB" id="A0A183DH77"/>
<feature type="compositionally biased region" description="Low complexity" evidence="1">
    <location>
        <begin position="15"/>
        <end position="31"/>
    </location>
</feature>
<evidence type="ECO:0000256" key="1">
    <source>
        <dbReference type="SAM" id="MobiDB-lite"/>
    </source>
</evidence>
<gene>
    <name evidence="2" type="ORF">GPUH_LOCUS8064</name>
</gene>
<protein>
    <submittedName>
        <fullName evidence="4">Biotin/lipoyl-binding protein</fullName>
    </submittedName>
</protein>
<dbReference type="EMBL" id="UYRT01022568">
    <property type="protein sequence ID" value="VDK60668.1"/>
    <property type="molecule type" value="Genomic_DNA"/>
</dbReference>
<evidence type="ECO:0000313" key="3">
    <source>
        <dbReference type="Proteomes" id="UP000271098"/>
    </source>
</evidence>
<proteinExistence type="predicted"/>
<name>A0A183DH77_9BILA</name>
<feature type="region of interest" description="Disordered" evidence="1">
    <location>
        <begin position="1"/>
        <end position="34"/>
    </location>
</feature>
<evidence type="ECO:0000313" key="4">
    <source>
        <dbReference type="WBParaSite" id="GPUH_0000807701-mRNA-1"/>
    </source>
</evidence>
<keyword evidence="3" id="KW-1185">Reference proteome</keyword>
<accession>A0A183DH77</accession>